<dbReference type="SUPFAM" id="SSF56112">
    <property type="entry name" value="Protein kinase-like (PK-like)"/>
    <property type="match status" value="1"/>
</dbReference>
<dbReference type="InterPro" id="IPR036390">
    <property type="entry name" value="WH_DNA-bd_sf"/>
</dbReference>
<keyword evidence="6" id="KW-1185">Reference proteome</keyword>
<feature type="domain" description="MobA-like NTP transferase" evidence="4">
    <location>
        <begin position="71"/>
        <end position="148"/>
    </location>
</feature>
<dbReference type="Gene3D" id="3.30.200.20">
    <property type="entry name" value="Phosphorylase Kinase, domain 1"/>
    <property type="match status" value="1"/>
</dbReference>
<gene>
    <name evidence="5" type="ORF">IV60_GL000082</name>
</gene>
<dbReference type="Pfam" id="PF01636">
    <property type="entry name" value="APH"/>
    <property type="match status" value="1"/>
</dbReference>
<dbReference type="Gene3D" id="3.90.1200.10">
    <property type="match status" value="1"/>
</dbReference>
<dbReference type="InterPro" id="IPR002575">
    <property type="entry name" value="Aminoglycoside_PTrfase"/>
</dbReference>
<dbReference type="Pfam" id="PF12804">
    <property type="entry name" value="NTP_transf_3"/>
    <property type="match status" value="1"/>
</dbReference>
<dbReference type="InterPro" id="IPR036388">
    <property type="entry name" value="WH-like_DNA-bd_sf"/>
</dbReference>
<dbReference type="Pfam" id="PF13412">
    <property type="entry name" value="HTH_24"/>
    <property type="match status" value="1"/>
</dbReference>
<comment type="caution">
    <text evidence="5">The sequence shown here is derived from an EMBL/GenBank/DDBJ whole genome shotgun (WGS) entry which is preliminary data.</text>
</comment>
<evidence type="ECO:0000256" key="1">
    <source>
        <dbReference type="ARBA" id="ARBA00022679"/>
    </source>
</evidence>
<proteinExistence type="predicted"/>
<evidence type="ECO:0000256" key="2">
    <source>
        <dbReference type="ARBA" id="ARBA00022695"/>
    </source>
</evidence>
<dbReference type="CDD" id="cd02523">
    <property type="entry name" value="PC_cytidylyltransferase"/>
    <property type="match status" value="1"/>
</dbReference>
<accession>A0ABR5Q348</accession>
<dbReference type="InterPro" id="IPR011009">
    <property type="entry name" value="Kinase-like_dom_sf"/>
</dbReference>
<keyword evidence="5" id="KW-0418">Kinase</keyword>
<dbReference type="Gene3D" id="3.90.550.10">
    <property type="entry name" value="Spore Coat Polysaccharide Biosynthesis Protein SpsA, Chain A"/>
    <property type="match status" value="1"/>
</dbReference>
<dbReference type="InterPro" id="IPR029044">
    <property type="entry name" value="Nucleotide-diphossugar_trans"/>
</dbReference>
<keyword evidence="2 5" id="KW-0548">Nucleotidyltransferase</keyword>
<organism evidence="5 6">
    <name type="scientific">Lancefieldella rimae</name>
    <dbReference type="NCBI Taxonomy" id="1383"/>
    <lineage>
        <taxon>Bacteria</taxon>
        <taxon>Bacillati</taxon>
        <taxon>Actinomycetota</taxon>
        <taxon>Coriobacteriia</taxon>
        <taxon>Coriobacteriales</taxon>
        <taxon>Atopobiaceae</taxon>
        <taxon>Lancefieldella</taxon>
    </lineage>
</organism>
<dbReference type="GO" id="GO:0016779">
    <property type="term" value="F:nucleotidyltransferase activity"/>
    <property type="evidence" value="ECO:0007669"/>
    <property type="project" value="UniProtKB-KW"/>
</dbReference>
<evidence type="ECO:0000313" key="6">
    <source>
        <dbReference type="Proteomes" id="UP000051927"/>
    </source>
</evidence>
<dbReference type="Gene3D" id="1.10.10.10">
    <property type="entry name" value="Winged helix-like DNA-binding domain superfamily/Winged helix DNA-binding domain"/>
    <property type="match status" value="1"/>
</dbReference>
<dbReference type="PANTHER" id="PTHR43584:SF5">
    <property type="entry name" value="PROTEIN LICC"/>
    <property type="match status" value="1"/>
</dbReference>
<dbReference type="PANTHER" id="PTHR43584">
    <property type="entry name" value="NUCLEOTIDYL TRANSFERASE"/>
    <property type="match status" value="1"/>
</dbReference>
<keyword evidence="1" id="KW-0808">Transferase</keyword>
<sequence length="596" mass="68490">MALTKNVFTVLKMFASTNEKLNQRQLSEATKLSLGTVNTAVKSLENRGLIKNRMITQKGLEALKPYAVDNAIIMAAGLSSRFAPISYEKPKGVLKVRGEVLIERQIRQLMEAGITDITVVVGYKKEYFFYLAGKFGVSIVVNPDYATRNNNSTLWYVKNRLGNTYICSSDDYFTVNPFEHYVYGAYYSATYVAGPTKEWCLKEGPGGRITGVEIGGFDAWVMLGHVYFDRAFSKRFVEILESVYERPETADKLWEDIYADHIKQLSMTIRKYPDGVINEFDSLDELREFDPAFIENIDSEIFDNIVSVLHCEKSDIHGFYPLKQGLTNLSAHFTVGFGKDVQEYVYRHPGVGTEKLVDRAGEEAGLRLARELGLDSTFIYEDQKEGWKISHFVKDAKNLDPHNPEQLRRAMEMGRTLHESGAVLDRHFSFVDEGLNYEKVLKEHGPIEVPGYFELREKILKLKAYADADHAKTVISHNDFFSLNFLIDENDTYSLIDWEYAGMSDEANDFGTFAVCCELSEDEANKAIDYYFGRTATTKERRHFWSYVVFAGWCWYLWSLVKEAEGENVGEWFFIYYRYAAQYIDKLLSWYEENQA</sequence>
<dbReference type="SUPFAM" id="SSF46785">
    <property type="entry name" value="Winged helix' DNA-binding domain"/>
    <property type="match status" value="1"/>
</dbReference>
<dbReference type="RefSeq" id="WP_003148178.1">
    <property type="nucleotide sequence ID" value="NZ_JQCP01000001.1"/>
</dbReference>
<protein>
    <submittedName>
        <fullName evidence="5">CTP phosphocholine cytidylyltransferase choline kinase</fullName>
    </submittedName>
</protein>
<evidence type="ECO:0000313" key="5">
    <source>
        <dbReference type="EMBL" id="KRO02912.1"/>
    </source>
</evidence>
<reference evidence="5 6" key="1">
    <citation type="journal article" date="2015" name="Genome Announc.">
        <title>Expanding the biotechnology potential of lactobacilli through comparative genomics of 213 strains and associated genera.</title>
        <authorList>
            <person name="Sun Z."/>
            <person name="Harris H.M."/>
            <person name="McCann A."/>
            <person name="Guo C."/>
            <person name="Argimon S."/>
            <person name="Zhang W."/>
            <person name="Yang X."/>
            <person name="Jeffery I.B."/>
            <person name="Cooney J.C."/>
            <person name="Kagawa T.F."/>
            <person name="Liu W."/>
            <person name="Song Y."/>
            <person name="Salvetti E."/>
            <person name="Wrobel A."/>
            <person name="Rasinkangas P."/>
            <person name="Parkhill J."/>
            <person name="Rea M.C."/>
            <person name="O'Sullivan O."/>
            <person name="Ritari J."/>
            <person name="Douillard F.P."/>
            <person name="Paul Ross R."/>
            <person name="Yang R."/>
            <person name="Briner A.E."/>
            <person name="Felis G.E."/>
            <person name="de Vos W.M."/>
            <person name="Barrangou R."/>
            <person name="Klaenhammer T.R."/>
            <person name="Caufield P.W."/>
            <person name="Cui Y."/>
            <person name="Zhang H."/>
            <person name="O'Toole P.W."/>
        </authorList>
    </citation>
    <scope>NUCLEOTIDE SEQUENCE [LARGE SCALE GENOMIC DNA]</scope>
    <source>
        <strain evidence="5 6">DSM 7090</strain>
    </source>
</reference>
<evidence type="ECO:0000259" key="4">
    <source>
        <dbReference type="Pfam" id="PF12804"/>
    </source>
</evidence>
<dbReference type="GeneID" id="84904262"/>
<dbReference type="Proteomes" id="UP000051927">
    <property type="component" value="Unassembled WGS sequence"/>
</dbReference>
<evidence type="ECO:0000259" key="3">
    <source>
        <dbReference type="Pfam" id="PF01636"/>
    </source>
</evidence>
<dbReference type="CDD" id="cd05151">
    <property type="entry name" value="ChoK-like"/>
    <property type="match status" value="1"/>
</dbReference>
<dbReference type="InterPro" id="IPR050065">
    <property type="entry name" value="GlmU-like"/>
</dbReference>
<feature type="domain" description="Aminoglycoside phosphotransferase" evidence="3">
    <location>
        <begin position="397"/>
        <end position="531"/>
    </location>
</feature>
<dbReference type="InterPro" id="IPR025877">
    <property type="entry name" value="MobA-like_NTP_Trfase"/>
</dbReference>
<dbReference type="GO" id="GO:0016301">
    <property type="term" value="F:kinase activity"/>
    <property type="evidence" value="ECO:0007669"/>
    <property type="project" value="UniProtKB-KW"/>
</dbReference>
<dbReference type="SUPFAM" id="SSF53448">
    <property type="entry name" value="Nucleotide-diphospho-sugar transferases"/>
    <property type="match status" value="1"/>
</dbReference>
<dbReference type="EMBL" id="JQCP01000001">
    <property type="protein sequence ID" value="KRO02912.1"/>
    <property type="molecule type" value="Genomic_DNA"/>
</dbReference>
<name>A0ABR5Q348_9ACTN</name>